<dbReference type="Proteomes" id="UP000737018">
    <property type="component" value="Unassembled WGS sequence"/>
</dbReference>
<proteinExistence type="predicted"/>
<gene>
    <name evidence="1" type="ORF">CMV_008791</name>
</gene>
<dbReference type="OrthoDB" id="10250354at2759"/>
<keyword evidence="2" id="KW-1185">Reference proteome</keyword>
<organism evidence="1 2">
    <name type="scientific">Castanea mollissima</name>
    <name type="common">Chinese chestnut</name>
    <dbReference type="NCBI Taxonomy" id="60419"/>
    <lineage>
        <taxon>Eukaryota</taxon>
        <taxon>Viridiplantae</taxon>
        <taxon>Streptophyta</taxon>
        <taxon>Embryophyta</taxon>
        <taxon>Tracheophyta</taxon>
        <taxon>Spermatophyta</taxon>
        <taxon>Magnoliopsida</taxon>
        <taxon>eudicotyledons</taxon>
        <taxon>Gunneridae</taxon>
        <taxon>Pentapetalae</taxon>
        <taxon>rosids</taxon>
        <taxon>fabids</taxon>
        <taxon>Fagales</taxon>
        <taxon>Fagaceae</taxon>
        <taxon>Castanea</taxon>
    </lineage>
</organism>
<reference evidence="1" key="1">
    <citation type="submission" date="2020-03" db="EMBL/GenBank/DDBJ databases">
        <title>Castanea mollissima Vanexum genome sequencing.</title>
        <authorList>
            <person name="Staton M."/>
        </authorList>
    </citation>
    <scope>NUCLEOTIDE SEQUENCE</scope>
    <source>
        <tissue evidence="1">Leaf</tissue>
    </source>
</reference>
<comment type="caution">
    <text evidence="1">The sequence shown here is derived from an EMBL/GenBank/DDBJ whole genome shotgun (WGS) entry which is preliminary data.</text>
</comment>
<evidence type="ECO:0000313" key="2">
    <source>
        <dbReference type="Proteomes" id="UP000737018"/>
    </source>
</evidence>
<accession>A0A8J4W1U3</accession>
<evidence type="ECO:0000313" key="1">
    <source>
        <dbReference type="EMBL" id="KAF3967196.1"/>
    </source>
</evidence>
<protein>
    <submittedName>
        <fullName evidence="1">Uncharacterized protein</fullName>
    </submittedName>
</protein>
<name>A0A8J4W1U3_9ROSI</name>
<dbReference type="AlphaFoldDB" id="A0A8J4W1U3"/>
<dbReference type="EMBL" id="JRKL02000935">
    <property type="protein sequence ID" value="KAF3967196.1"/>
    <property type="molecule type" value="Genomic_DNA"/>
</dbReference>
<sequence>MGGNLEKQRFQHLILRWLHWLCGLYLYIANGILNTPYDSSAEAEMLYSSIVKAMFENNRIWKMILLIDASNHLCE</sequence>